<keyword evidence="1" id="KW-0812">Transmembrane</keyword>
<keyword evidence="1" id="KW-1133">Transmembrane helix</keyword>
<dbReference type="Proteomes" id="UP000289497">
    <property type="component" value="Chromosome"/>
</dbReference>
<dbReference type="RefSeq" id="WP_036434231.1">
    <property type="nucleotide sequence ID" value="NZ_LR215039.1"/>
</dbReference>
<reference evidence="2 3" key="1">
    <citation type="submission" date="2019-01" db="EMBL/GenBank/DDBJ databases">
        <authorList>
            <consortium name="Pathogen Informatics"/>
        </authorList>
    </citation>
    <scope>NUCLEOTIDE SEQUENCE [LARGE SCALE GENOMIC DNA]</scope>
    <source>
        <strain evidence="2 3">NCTC10179</strain>
    </source>
</reference>
<dbReference type="EMBL" id="LR215039">
    <property type="protein sequence ID" value="VEU76513.1"/>
    <property type="molecule type" value="Genomic_DNA"/>
</dbReference>
<dbReference type="KEGG" id="mcou:NCTC10179_00699"/>
<keyword evidence="1" id="KW-0472">Membrane</keyword>
<evidence type="ECO:0000313" key="2">
    <source>
        <dbReference type="EMBL" id="VEU76513.1"/>
    </source>
</evidence>
<sequence length="90" mass="10130">MKNYKRKVIIWSILSVVAFIGIILLSYLVNLSQSTLDSTANVNLDEQILSIYRFVKAYAIGGLAFCCILLVIGSIITYAGIRSWKYAEMF</sequence>
<organism evidence="2 3">
    <name type="scientific">Mycoplasmopsis columboralis</name>
    <dbReference type="NCBI Taxonomy" id="171282"/>
    <lineage>
        <taxon>Bacteria</taxon>
        <taxon>Bacillati</taxon>
        <taxon>Mycoplasmatota</taxon>
        <taxon>Mycoplasmoidales</taxon>
        <taxon>Metamycoplasmataceae</taxon>
        <taxon>Mycoplasmopsis</taxon>
    </lineage>
</organism>
<evidence type="ECO:0000256" key="1">
    <source>
        <dbReference type="SAM" id="Phobius"/>
    </source>
</evidence>
<proteinExistence type="predicted"/>
<gene>
    <name evidence="2" type="ORF">NCTC10179_00699</name>
</gene>
<feature type="transmembrane region" description="Helical" evidence="1">
    <location>
        <begin position="9"/>
        <end position="29"/>
    </location>
</feature>
<dbReference type="AlphaFoldDB" id="A0A449B7E7"/>
<protein>
    <submittedName>
        <fullName evidence="2">Uncharacterized protein</fullName>
    </submittedName>
</protein>
<keyword evidence="3" id="KW-1185">Reference proteome</keyword>
<accession>A0A449B7E7</accession>
<evidence type="ECO:0000313" key="3">
    <source>
        <dbReference type="Proteomes" id="UP000289497"/>
    </source>
</evidence>
<dbReference type="OrthoDB" id="399879at2"/>
<name>A0A449B7E7_9BACT</name>
<feature type="transmembrane region" description="Helical" evidence="1">
    <location>
        <begin position="57"/>
        <end position="81"/>
    </location>
</feature>